<dbReference type="AlphaFoldDB" id="A0A3N0Y6A8"/>
<comment type="caution">
    <text evidence="1">The sequence shown here is derived from an EMBL/GenBank/DDBJ whole genome shotgun (WGS) entry which is preliminary data.</text>
</comment>
<reference evidence="1 2" key="1">
    <citation type="submission" date="2018-10" db="EMBL/GenBank/DDBJ databases">
        <title>Genome assembly for a Yunnan-Guizhou Plateau 3E fish, Anabarilius grahami (Regan), and its evolutionary and genetic applications.</title>
        <authorList>
            <person name="Jiang W."/>
        </authorList>
    </citation>
    <scope>NUCLEOTIDE SEQUENCE [LARGE SCALE GENOMIC DNA]</scope>
    <source>
        <strain evidence="1">AG-KIZ</strain>
        <tissue evidence="1">Muscle</tissue>
    </source>
</reference>
<organism evidence="1 2">
    <name type="scientific">Anabarilius grahami</name>
    <name type="common">Kanglang fish</name>
    <name type="synonym">Barilius grahami</name>
    <dbReference type="NCBI Taxonomy" id="495550"/>
    <lineage>
        <taxon>Eukaryota</taxon>
        <taxon>Metazoa</taxon>
        <taxon>Chordata</taxon>
        <taxon>Craniata</taxon>
        <taxon>Vertebrata</taxon>
        <taxon>Euteleostomi</taxon>
        <taxon>Actinopterygii</taxon>
        <taxon>Neopterygii</taxon>
        <taxon>Teleostei</taxon>
        <taxon>Ostariophysi</taxon>
        <taxon>Cypriniformes</taxon>
        <taxon>Xenocyprididae</taxon>
        <taxon>Xenocypridinae</taxon>
        <taxon>Xenocypridinae incertae sedis</taxon>
        <taxon>Anabarilius</taxon>
    </lineage>
</organism>
<proteinExistence type="predicted"/>
<evidence type="ECO:0000313" key="2">
    <source>
        <dbReference type="Proteomes" id="UP000281406"/>
    </source>
</evidence>
<gene>
    <name evidence="1" type="ORF">DPX16_9316</name>
</gene>
<sequence>MSGFCRWTAELQPPQRPAPFFPEVHNEISWSWHTPHSAQGPVKGTPLLSSVDRAYHWGYARPQTVKEAIASHLYPLTRGWKHQFQQHYRHTSEAFPENAGVDGGGLSLLPPRPAIYETTSAVAKSLGTTQHVAERPDAVLVTRYCVAYTVDDSSSSPLLFLLYVLERYVLICTDNTAVLVYIND</sequence>
<name>A0A3N0Y6A8_ANAGA</name>
<dbReference type="EMBL" id="RJVU01051519">
    <property type="protein sequence ID" value="ROL41725.1"/>
    <property type="molecule type" value="Genomic_DNA"/>
</dbReference>
<protein>
    <submittedName>
        <fullName evidence="1">Uncharacterized protein</fullName>
    </submittedName>
</protein>
<dbReference type="Proteomes" id="UP000281406">
    <property type="component" value="Unassembled WGS sequence"/>
</dbReference>
<keyword evidence="2" id="KW-1185">Reference proteome</keyword>
<evidence type="ECO:0000313" key="1">
    <source>
        <dbReference type="EMBL" id="ROL41725.1"/>
    </source>
</evidence>
<accession>A0A3N0Y6A8</accession>